<dbReference type="Pfam" id="PF23493">
    <property type="entry name" value="CysS_C"/>
    <property type="match status" value="1"/>
</dbReference>
<sequence>MPFTPSSTSAGLSRLEQMLLWALISLAGLALGCFLPAIARWAAALSWIPFQGPLKLIASQEGLWLPILTGVLGLGGGLYLSHYVIKECLIAEVTGLEVAIRINGKEMTYDKSQLQACYLDGKELVLTGINGHELFREPMSSSSSRLASAFREHHFPWTEEDPYKDQFTLWVPDAPGLDPAVNALLKARKKALKKEETEDARAFRQELDRLGIAVRDEGIRQYWRSFTAENQKLR</sequence>
<accession>A0A917FRY5</accession>
<evidence type="ECO:0000259" key="2">
    <source>
        <dbReference type="Pfam" id="PF23493"/>
    </source>
</evidence>
<dbReference type="Pfam" id="PF23494">
    <property type="entry name" value="bPH_10"/>
    <property type="match status" value="1"/>
</dbReference>
<dbReference type="RefSeq" id="WP_189030464.1">
    <property type="nucleotide sequence ID" value="NZ_BMKR01000034.1"/>
</dbReference>
<dbReference type="AlphaFoldDB" id="A0A917FRY5"/>
<keyword evidence="1" id="KW-0472">Membrane</keyword>
<reference evidence="4" key="2">
    <citation type="submission" date="2020-09" db="EMBL/GenBank/DDBJ databases">
        <authorList>
            <person name="Sun Q."/>
            <person name="Zhou Y."/>
        </authorList>
    </citation>
    <scope>NUCLEOTIDE SEQUENCE</scope>
    <source>
        <strain evidence="4">CGMCC 1.16134</strain>
    </source>
</reference>
<evidence type="ECO:0008006" key="6">
    <source>
        <dbReference type="Google" id="ProtNLM"/>
    </source>
</evidence>
<evidence type="ECO:0000313" key="4">
    <source>
        <dbReference type="EMBL" id="GGG02634.1"/>
    </source>
</evidence>
<evidence type="ECO:0000313" key="5">
    <source>
        <dbReference type="Proteomes" id="UP000637643"/>
    </source>
</evidence>
<keyword evidence="1" id="KW-0812">Transmembrane</keyword>
<feature type="transmembrane region" description="Helical" evidence="1">
    <location>
        <begin position="20"/>
        <end position="42"/>
    </location>
</feature>
<keyword evidence="5" id="KW-1185">Reference proteome</keyword>
<dbReference type="InterPro" id="IPR057798">
    <property type="entry name" value="PH_YqeB"/>
</dbReference>
<gene>
    <name evidence="4" type="primary">yqeB</name>
    <name evidence="4" type="ORF">GCM10010912_54300</name>
</gene>
<feature type="domain" description="YqeB PH" evidence="3">
    <location>
        <begin position="9"/>
        <end position="158"/>
    </location>
</feature>
<feature type="transmembrane region" description="Helical" evidence="1">
    <location>
        <begin position="63"/>
        <end position="85"/>
    </location>
</feature>
<keyword evidence="1" id="KW-1133">Transmembrane helix</keyword>
<protein>
    <recommendedName>
        <fullName evidence="6">DUF308 domain-containing protein</fullName>
    </recommendedName>
</protein>
<feature type="domain" description="Cysteinyl-tRNA ligase anticodon binding" evidence="2">
    <location>
        <begin position="175"/>
        <end position="224"/>
    </location>
</feature>
<dbReference type="Proteomes" id="UP000637643">
    <property type="component" value="Unassembled WGS sequence"/>
</dbReference>
<dbReference type="EMBL" id="BMKR01000034">
    <property type="protein sequence ID" value="GGG02634.1"/>
    <property type="molecule type" value="Genomic_DNA"/>
</dbReference>
<reference evidence="4" key="1">
    <citation type="journal article" date="2014" name="Int. J. Syst. Evol. Microbiol.">
        <title>Complete genome sequence of Corynebacterium casei LMG S-19264T (=DSM 44701T), isolated from a smear-ripened cheese.</title>
        <authorList>
            <consortium name="US DOE Joint Genome Institute (JGI-PGF)"/>
            <person name="Walter F."/>
            <person name="Albersmeier A."/>
            <person name="Kalinowski J."/>
            <person name="Ruckert C."/>
        </authorList>
    </citation>
    <scope>NUCLEOTIDE SEQUENCE</scope>
    <source>
        <strain evidence="4">CGMCC 1.16134</strain>
    </source>
</reference>
<evidence type="ECO:0000259" key="3">
    <source>
        <dbReference type="Pfam" id="PF23494"/>
    </source>
</evidence>
<name>A0A917FRY5_9BACL</name>
<organism evidence="4 5">
    <name type="scientific">Paenibacillus albidus</name>
    <dbReference type="NCBI Taxonomy" id="2041023"/>
    <lineage>
        <taxon>Bacteria</taxon>
        <taxon>Bacillati</taxon>
        <taxon>Bacillota</taxon>
        <taxon>Bacilli</taxon>
        <taxon>Bacillales</taxon>
        <taxon>Paenibacillaceae</taxon>
        <taxon>Paenibacillus</taxon>
    </lineage>
</organism>
<evidence type="ECO:0000256" key="1">
    <source>
        <dbReference type="SAM" id="Phobius"/>
    </source>
</evidence>
<comment type="caution">
    <text evidence="4">The sequence shown here is derived from an EMBL/GenBank/DDBJ whole genome shotgun (WGS) entry which is preliminary data.</text>
</comment>
<proteinExistence type="predicted"/>
<dbReference type="InterPro" id="IPR056411">
    <property type="entry name" value="CysS_C"/>
</dbReference>